<dbReference type="Pfam" id="PF03399">
    <property type="entry name" value="SAC3_GANP"/>
    <property type="match status" value="1"/>
</dbReference>
<comment type="similarity">
    <text evidence="4 5">Belongs to the SAC3 family.</text>
</comment>
<dbReference type="FunFam" id="1.25.40.990:FF:000008">
    <property type="entry name" value="Nuclear mRNA export protein SAC3"/>
    <property type="match status" value="1"/>
</dbReference>
<evidence type="ECO:0000256" key="1">
    <source>
        <dbReference type="ARBA" id="ARBA00004259"/>
    </source>
</evidence>
<protein>
    <recommendedName>
        <fullName evidence="5">Nuclear mRNA export factor</fullName>
    </recommendedName>
</protein>
<dbReference type="GO" id="GO:0006406">
    <property type="term" value="P:mRNA export from nucleus"/>
    <property type="evidence" value="ECO:0007669"/>
    <property type="project" value="UniProtKB-UniRule"/>
</dbReference>
<dbReference type="KEGG" id="som:SOMG_04876"/>
<evidence type="ECO:0000259" key="8">
    <source>
        <dbReference type="Pfam" id="PF03399"/>
    </source>
</evidence>
<dbReference type="PIRSF" id="PIRSF037320">
    <property type="entry name" value="mRNA_export_factor_Sac3"/>
    <property type="match status" value="1"/>
</dbReference>
<keyword evidence="3 5" id="KW-0539">Nucleus</keyword>
<dbReference type="AlphaFoldDB" id="A0AAE9WJ24"/>
<feature type="coiled-coil region" evidence="6">
    <location>
        <begin position="976"/>
        <end position="1006"/>
    </location>
</feature>
<comment type="subcellular location">
    <subcellularLocation>
        <location evidence="1 5">Nucleus envelope</location>
    </subcellularLocation>
</comment>
<feature type="region of interest" description="Disordered" evidence="7">
    <location>
        <begin position="535"/>
        <end position="563"/>
    </location>
</feature>
<evidence type="ECO:0000256" key="3">
    <source>
        <dbReference type="ARBA" id="ARBA00023242"/>
    </source>
</evidence>
<dbReference type="GeneID" id="80878342"/>
<name>A0AAE9WJ24_9SCHI</name>
<dbReference type="InterPro" id="IPR045107">
    <property type="entry name" value="SAC3/GANP/THP3"/>
</dbReference>
<keyword evidence="10" id="KW-1185">Reference proteome</keyword>
<evidence type="ECO:0000256" key="4">
    <source>
        <dbReference type="ARBA" id="ARBA00038443"/>
    </source>
</evidence>
<keyword evidence="2" id="KW-0597">Phosphoprotein</keyword>
<dbReference type="RefSeq" id="XP_056039296.1">
    <property type="nucleotide sequence ID" value="XM_056183653.1"/>
</dbReference>
<accession>A0AAE9WJ24</accession>
<feature type="region of interest" description="Disordered" evidence="7">
    <location>
        <begin position="1"/>
        <end position="63"/>
    </location>
</feature>
<feature type="domain" description="SAC3/GANP/THP3 conserved" evidence="8">
    <location>
        <begin position="111"/>
        <end position="411"/>
    </location>
</feature>
<evidence type="ECO:0000256" key="7">
    <source>
        <dbReference type="SAM" id="MobiDB-lite"/>
    </source>
</evidence>
<dbReference type="GO" id="GO:0042274">
    <property type="term" value="P:ribosomal small subunit biogenesis"/>
    <property type="evidence" value="ECO:0007669"/>
    <property type="project" value="UniProtKB-UniRule"/>
</dbReference>
<organism evidence="9 10">
    <name type="scientific">Schizosaccharomyces osmophilus</name>
    <dbReference type="NCBI Taxonomy" id="2545709"/>
    <lineage>
        <taxon>Eukaryota</taxon>
        <taxon>Fungi</taxon>
        <taxon>Dikarya</taxon>
        <taxon>Ascomycota</taxon>
        <taxon>Taphrinomycotina</taxon>
        <taxon>Schizosaccharomycetes</taxon>
        <taxon>Schizosaccharomycetales</taxon>
        <taxon>Schizosaccharomycetaceae</taxon>
        <taxon>Schizosaccharomyces</taxon>
    </lineage>
</organism>
<proteinExistence type="inferred from homology"/>
<dbReference type="GO" id="GO:0070390">
    <property type="term" value="C:transcription export complex 2"/>
    <property type="evidence" value="ECO:0007669"/>
    <property type="project" value="UniProtKB-UniRule"/>
</dbReference>
<dbReference type="Proteomes" id="UP001212411">
    <property type="component" value="Chromosome 3"/>
</dbReference>
<keyword evidence="6" id="KW-0175">Coiled coil</keyword>
<reference evidence="9 10" key="1">
    <citation type="journal article" date="2023" name="G3 (Bethesda)">
        <title>A high-quality reference genome for the fission yeast Schizosaccharomyces osmophilus.</title>
        <authorList>
            <person name="Jia G.S."/>
            <person name="Zhang W.C."/>
            <person name="Liang Y."/>
            <person name="Liu X.H."/>
            <person name="Rhind N."/>
            <person name="Pidoux A."/>
            <person name="Brysch-Herzberg M."/>
            <person name="Du L.L."/>
        </authorList>
    </citation>
    <scope>NUCLEOTIDE SEQUENCE [LARGE SCALE GENOMIC DNA]</scope>
    <source>
        <strain evidence="9 10">CBS 15793</strain>
    </source>
</reference>
<dbReference type="PANTHER" id="PTHR12436">
    <property type="entry name" value="80 KDA MCM3-ASSOCIATED PROTEIN"/>
    <property type="match status" value="1"/>
</dbReference>
<evidence type="ECO:0000313" key="9">
    <source>
        <dbReference type="EMBL" id="WBW75053.1"/>
    </source>
</evidence>
<dbReference type="GO" id="GO:0005737">
    <property type="term" value="C:cytoplasm"/>
    <property type="evidence" value="ECO:0007669"/>
    <property type="project" value="TreeGrafter"/>
</dbReference>
<feature type="compositionally biased region" description="Acidic residues" evidence="7">
    <location>
        <begin position="38"/>
        <end position="52"/>
    </location>
</feature>
<dbReference type="PANTHER" id="PTHR12436:SF37">
    <property type="entry name" value="SAC3 FAMILY PROTEIN 1"/>
    <property type="match status" value="1"/>
</dbReference>
<dbReference type="InterPro" id="IPR017173">
    <property type="entry name" value="Sac3"/>
</dbReference>
<sequence>MEKPDESGFNQLKGSFTREETRRSFSHSQKESNKDVSPVEDDESATAEDVDAQETRQKRFTSSLQGNRFEELRRLRDKEREDAIQKGLIDDPSKPRQLDEAVTFIGTCQDMCPEYEREQREYQNNLERWEINPETGRVDKNLAVKAFHRPAAGNEQALPSDVRPPPVLKKSLDYLIDKIVCGLYPLDSTHFFVRDRTRSIRQDFTLQNNRGLEAVACHERIARYHILCLHQLCEKKNFSSQQEVEQLRKVLQSLCEFYDDLRKEGKSSPNEAEFRSYSIITHLRDQDVVRQSQNLPIDIFNDPRVQLSLRLSALAQKNNERVGHLLPLNTEATPNLYTRFFKLVKSPSVTYLMACLLESHFTSIRKGAIKAMRKAYMSVHAKFPCVDLQRILRFDTIGNVFDFCEYYALEVFEENGEPVVNLNKVGYFDDSKPDSMQRFSHALVESKLNNRSFAAIINGDTAPIGETKSPVSKEIRPKFPVSKPTFNVENPSVAGEKGSNSVLSRGKLNIHAPTFTPSFSFSVPKTPLNAELFRSSDESLPSGAEKALKPLPPPSIKKPTPLERKPVFSSNDVNLIFRSIVERTLTPLCGRICKEVYDEFISETSQTIYMSMVKDLIRLSSLEALTVETHNSTIKARAFSRIKLKAQHCWLEKRKREIQRLKEQQQQEHYKAVLGTLLGSSCLNSRSAHGTRVFSGDYNIKNELASEQIRQEHDRIQKFWKEEDIDSFFNLLSKHDLSSPWHLLIFSASNKPSIYRWFRSKLGLKCSSNPSVWSLTRRILNREYTLLMPDTILDLTTQRMCYGACVYDMGLVEDSVCNSSLICSGNGRNPEKYKLTDPLRDNLFSFLRVVSDRTTTKFPLLLVMWTKSNYTLKDYVERLRFMDIITSSWSAVSSIHVLTIRAVEDATLGESLKLLSSNVTSEHSPSFQVEQVSQNNRKREAEIRVNSMRKKRPLRRTIPSFEEEITGNHDDMSYVLSNAKDETDELTLLREKIKKAQEVLNKVQTTK</sequence>
<evidence type="ECO:0000256" key="2">
    <source>
        <dbReference type="ARBA" id="ARBA00022553"/>
    </source>
</evidence>
<dbReference type="GO" id="GO:0005635">
    <property type="term" value="C:nuclear envelope"/>
    <property type="evidence" value="ECO:0007669"/>
    <property type="project" value="UniProtKB-SubCell"/>
</dbReference>
<gene>
    <name evidence="9" type="primary">sac3</name>
    <name evidence="9" type="ORF">SOMG_04876</name>
</gene>
<feature type="compositionally biased region" description="Basic and acidic residues" evidence="7">
    <location>
        <begin position="16"/>
        <end position="34"/>
    </location>
</feature>
<dbReference type="EMBL" id="CP115613">
    <property type="protein sequence ID" value="WBW75053.1"/>
    <property type="molecule type" value="Genomic_DNA"/>
</dbReference>
<evidence type="ECO:0000256" key="5">
    <source>
        <dbReference type="PIRNR" id="PIRNR037320"/>
    </source>
</evidence>
<dbReference type="InterPro" id="IPR005062">
    <property type="entry name" value="SAC3/GANP/THP3_conserved"/>
</dbReference>
<evidence type="ECO:0000256" key="6">
    <source>
        <dbReference type="SAM" id="Coils"/>
    </source>
</evidence>
<dbReference type="Gene3D" id="1.25.40.990">
    <property type="match status" value="1"/>
</dbReference>
<evidence type="ECO:0000313" key="10">
    <source>
        <dbReference type="Proteomes" id="UP001212411"/>
    </source>
</evidence>